<protein>
    <submittedName>
        <fullName evidence="1">Uncharacterized protein</fullName>
    </submittedName>
</protein>
<sequence length="59" mass="7025">MLKKSLKKDINFQPELLRHYSSSVPTGNWIKWACYLLIDQQIEFQPKISLFPVKSFGRR</sequence>
<dbReference type="EMBL" id="LSSL01000980">
    <property type="protein sequence ID" value="OLY83277.1"/>
    <property type="molecule type" value="Genomic_DNA"/>
</dbReference>
<name>A0A1R0H2D5_9FUNG</name>
<dbReference type="Proteomes" id="UP000187455">
    <property type="component" value="Unassembled WGS sequence"/>
</dbReference>
<keyword evidence="2" id="KW-1185">Reference proteome</keyword>
<evidence type="ECO:0000313" key="2">
    <source>
        <dbReference type="Proteomes" id="UP000187455"/>
    </source>
</evidence>
<proteinExistence type="predicted"/>
<comment type="caution">
    <text evidence="1">The sequence shown here is derived from an EMBL/GenBank/DDBJ whole genome shotgun (WGS) entry which is preliminary data.</text>
</comment>
<dbReference type="AlphaFoldDB" id="A0A1R0H2D5"/>
<accession>A0A1R0H2D5</accession>
<gene>
    <name evidence="1" type="ORF">AYI68_g2586</name>
</gene>
<feature type="non-terminal residue" evidence="1">
    <location>
        <position position="59"/>
    </location>
</feature>
<reference evidence="1 2" key="1">
    <citation type="journal article" date="2016" name="Mol. Biol. Evol.">
        <title>Genome-Wide Survey of Gut Fungi (Harpellales) Reveals the First Horizontally Transferred Ubiquitin Gene from a Mosquito Host.</title>
        <authorList>
            <person name="Wang Y."/>
            <person name="White M.M."/>
            <person name="Kvist S."/>
            <person name="Moncalvo J.M."/>
        </authorList>
    </citation>
    <scope>NUCLEOTIDE SEQUENCE [LARGE SCALE GENOMIC DNA]</scope>
    <source>
        <strain evidence="1 2">ALG-7-W6</strain>
    </source>
</reference>
<evidence type="ECO:0000313" key="1">
    <source>
        <dbReference type="EMBL" id="OLY83277.1"/>
    </source>
</evidence>
<organism evidence="1 2">
    <name type="scientific">Smittium mucronatum</name>
    <dbReference type="NCBI Taxonomy" id="133383"/>
    <lineage>
        <taxon>Eukaryota</taxon>
        <taxon>Fungi</taxon>
        <taxon>Fungi incertae sedis</taxon>
        <taxon>Zoopagomycota</taxon>
        <taxon>Kickxellomycotina</taxon>
        <taxon>Harpellomycetes</taxon>
        <taxon>Harpellales</taxon>
        <taxon>Legeriomycetaceae</taxon>
        <taxon>Smittium</taxon>
    </lineage>
</organism>